<evidence type="ECO:0000313" key="1">
    <source>
        <dbReference type="EMBL" id="OMG56334.1"/>
    </source>
</evidence>
<reference evidence="1 2" key="1">
    <citation type="submission" date="2016-10" db="EMBL/GenBank/DDBJ databases">
        <title>Alkaliphiles isolated from bioreactors.</title>
        <authorList>
            <person name="Salah Z."/>
            <person name="Rout S.P."/>
            <person name="Humphreys P.N."/>
        </authorList>
    </citation>
    <scope>NUCLEOTIDE SEQUENCE [LARGE SCALE GENOMIC DNA]</scope>
    <source>
        <strain evidence="1 2">ZS02</strain>
    </source>
</reference>
<gene>
    <name evidence="1" type="ORF">BJN45_01535</name>
</gene>
<dbReference type="RefSeq" id="WP_076091384.1">
    <property type="nucleotide sequence ID" value="NZ_MTHD01000001.1"/>
</dbReference>
<name>A0A1R1ICC2_9RHOO</name>
<dbReference type="Proteomes" id="UP000187526">
    <property type="component" value="Unassembled WGS sequence"/>
</dbReference>
<dbReference type="AlphaFoldDB" id="A0A1R1ICC2"/>
<proteinExistence type="predicted"/>
<protein>
    <submittedName>
        <fullName evidence="1">Uncharacterized protein</fullName>
    </submittedName>
</protein>
<sequence>MENCKDKTNSQHSEIYLNAIDSLQVGIDYFMRDSSYSSRKHAIMTVFHAIELFLKEQLHRVNPLLIYRDIDKPVKDDSITVGAKEAMNRLDNLGLGLFKQSREVIEKMQGRRNRIEHHRYDHKDEDNQTLSDSLAFILFFVGEVLNERLDNDLTPERLRAIQDHVYDRQDLYWIASHRLERWMHQHWPQWNEEETDTPDEFRGTLDCPICRQEFLVIGYHERPFCFCCNTDIDAAECECCGRSYLAEKTCCEYEEQAQK</sequence>
<dbReference type="EMBL" id="MTHD01000001">
    <property type="protein sequence ID" value="OMG56334.1"/>
    <property type="molecule type" value="Genomic_DNA"/>
</dbReference>
<evidence type="ECO:0000313" key="2">
    <source>
        <dbReference type="Proteomes" id="UP000187526"/>
    </source>
</evidence>
<comment type="caution">
    <text evidence="1">The sequence shown here is derived from an EMBL/GenBank/DDBJ whole genome shotgun (WGS) entry which is preliminary data.</text>
</comment>
<keyword evidence="2" id="KW-1185">Reference proteome</keyword>
<accession>A0A1R1ICC2</accession>
<dbReference type="STRING" id="418702.BJN45_01535"/>
<organism evidence="1 2">
    <name type="scientific">Azonexus hydrophilus</name>
    <dbReference type="NCBI Taxonomy" id="418702"/>
    <lineage>
        <taxon>Bacteria</taxon>
        <taxon>Pseudomonadati</taxon>
        <taxon>Pseudomonadota</taxon>
        <taxon>Betaproteobacteria</taxon>
        <taxon>Rhodocyclales</taxon>
        <taxon>Azonexaceae</taxon>
        <taxon>Azonexus</taxon>
    </lineage>
</organism>
<dbReference type="OrthoDB" id="8454849at2"/>